<organism evidence="1 2">
    <name type="scientific">Peronospora matthiolae</name>
    <dbReference type="NCBI Taxonomy" id="2874970"/>
    <lineage>
        <taxon>Eukaryota</taxon>
        <taxon>Sar</taxon>
        <taxon>Stramenopiles</taxon>
        <taxon>Oomycota</taxon>
        <taxon>Peronosporomycetes</taxon>
        <taxon>Peronosporales</taxon>
        <taxon>Peronosporaceae</taxon>
        <taxon>Peronospora</taxon>
    </lineage>
</organism>
<gene>
    <name evidence="1" type="ORF">PM001_LOCUS19176</name>
</gene>
<reference evidence="1" key="1">
    <citation type="submission" date="2024-01" db="EMBL/GenBank/DDBJ databases">
        <authorList>
            <person name="Webb A."/>
        </authorList>
    </citation>
    <scope>NUCLEOTIDE SEQUENCE</scope>
    <source>
        <strain evidence="1">Pm1</strain>
    </source>
</reference>
<name>A0AAV1UH35_9STRA</name>
<accession>A0AAV1UH35</accession>
<proteinExistence type="predicted"/>
<evidence type="ECO:0000313" key="1">
    <source>
        <dbReference type="EMBL" id="CAK7934026.1"/>
    </source>
</evidence>
<dbReference type="EMBL" id="CAKLBY020000197">
    <property type="protein sequence ID" value="CAK7934026.1"/>
    <property type="molecule type" value="Genomic_DNA"/>
</dbReference>
<comment type="caution">
    <text evidence="1">The sequence shown here is derived from an EMBL/GenBank/DDBJ whole genome shotgun (WGS) entry which is preliminary data.</text>
</comment>
<dbReference type="AlphaFoldDB" id="A0AAV1UH35"/>
<dbReference type="Proteomes" id="UP001162060">
    <property type="component" value="Unassembled WGS sequence"/>
</dbReference>
<protein>
    <submittedName>
        <fullName evidence="1">Uncharacterized protein</fullName>
    </submittedName>
</protein>
<evidence type="ECO:0000313" key="2">
    <source>
        <dbReference type="Proteomes" id="UP001162060"/>
    </source>
</evidence>
<sequence>MYFGESEKGVRQLFGTSLKYRTQVCSEDLAVCLQLLLACSSSTCRVIVSLTFDELIPSLASDRLLETMEAAVVEESTPECFPPS</sequence>